<gene>
    <name evidence="10" type="ORF">MPDQ_004510</name>
</gene>
<keyword evidence="2" id="KW-0813">Transport</keyword>
<evidence type="ECO:0000256" key="2">
    <source>
        <dbReference type="ARBA" id="ARBA00022448"/>
    </source>
</evidence>
<proteinExistence type="inferred from homology"/>
<accession>A0A507QH60</accession>
<feature type="transmembrane region" description="Helical" evidence="8">
    <location>
        <begin position="114"/>
        <end position="133"/>
    </location>
</feature>
<sequence length="298" mass="31835">MAKDHGTLNGTSPIEGPVTRKIPFYRMVFDQGALTQEVIDRKYAGSGTEDDPYAVVWIPNDPRNPMEFSATIKWFLTSMAAIAALAAALVSSAYSGGITEIEVEFGIDSEVATLGVSLLVLGFAIGPLLWAPLSEMFGHQLVYCVTYMALTAFNCGCAGAKNSWTLIILRFFAGAFGSSPLTNAGGVIADMFSAKQRGVAMSMLAAAPFLGPVLSPIIGGFLGMNAGWRWVMGFLGAFSGALLIAGLLFIPEAYAPVLLRRRAERLSKITRKVYRSKADINQGKTILGDAFKTALSQL</sequence>
<dbReference type="GO" id="GO:0005886">
    <property type="term" value="C:plasma membrane"/>
    <property type="evidence" value="ECO:0007669"/>
    <property type="project" value="UniProtKB-SubCell"/>
</dbReference>
<evidence type="ECO:0000313" key="11">
    <source>
        <dbReference type="Proteomes" id="UP000319663"/>
    </source>
</evidence>
<dbReference type="PROSITE" id="PS50850">
    <property type="entry name" value="MFS"/>
    <property type="match status" value="1"/>
</dbReference>
<reference evidence="10 11" key="1">
    <citation type="submission" date="2019-06" db="EMBL/GenBank/DDBJ databases">
        <title>Wine fermentation using esterase from Monascus purpureus.</title>
        <authorList>
            <person name="Geng C."/>
            <person name="Zhang Y."/>
        </authorList>
    </citation>
    <scope>NUCLEOTIDE SEQUENCE [LARGE SCALE GENOMIC DNA]</scope>
    <source>
        <strain evidence="10">HQ1</strain>
    </source>
</reference>
<dbReference type="PANTHER" id="PTHR23502">
    <property type="entry name" value="MAJOR FACILITATOR SUPERFAMILY"/>
    <property type="match status" value="1"/>
</dbReference>
<keyword evidence="5 8" id="KW-1133">Transmembrane helix</keyword>
<feature type="transmembrane region" description="Helical" evidence="8">
    <location>
        <begin position="230"/>
        <end position="259"/>
    </location>
</feature>
<evidence type="ECO:0000256" key="6">
    <source>
        <dbReference type="ARBA" id="ARBA00023136"/>
    </source>
</evidence>
<dbReference type="PANTHER" id="PTHR23502:SF186">
    <property type="entry name" value="MAJOR FACILITATOR SUPERFAMILY (MFS) PROFILE DOMAIN-CONTAINING PROTEIN"/>
    <property type="match status" value="1"/>
</dbReference>
<keyword evidence="4 8" id="KW-0812">Transmembrane</keyword>
<dbReference type="Pfam" id="PF07690">
    <property type="entry name" value="MFS_1"/>
    <property type="match status" value="1"/>
</dbReference>
<protein>
    <recommendedName>
        <fullName evidence="9">Major facilitator superfamily (MFS) profile domain-containing protein</fullName>
    </recommendedName>
</protein>
<evidence type="ECO:0000256" key="7">
    <source>
        <dbReference type="ARBA" id="ARBA00038459"/>
    </source>
</evidence>
<dbReference type="EMBL" id="VIFY01000293">
    <property type="protein sequence ID" value="TQB67859.1"/>
    <property type="molecule type" value="Genomic_DNA"/>
</dbReference>
<feature type="transmembrane region" description="Helical" evidence="8">
    <location>
        <begin position="201"/>
        <end position="224"/>
    </location>
</feature>
<organism evidence="10 11">
    <name type="scientific">Monascus purpureus</name>
    <name type="common">Red mold</name>
    <name type="synonym">Monascus anka</name>
    <dbReference type="NCBI Taxonomy" id="5098"/>
    <lineage>
        <taxon>Eukaryota</taxon>
        <taxon>Fungi</taxon>
        <taxon>Dikarya</taxon>
        <taxon>Ascomycota</taxon>
        <taxon>Pezizomycotina</taxon>
        <taxon>Eurotiomycetes</taxon>
        <taxon>Eurotiomycetidae</taxon>
        <taxon>Eurotiales</taxon>
        <taxon>Aspergillaceae</taxon>
        <taxon>Monascus</taxon>
    </lineage>
</organism>
<evidence type="ECO:0000259" key="9">
    <source>
        <dbReference type="PROSITE" id="PS50850"/>
    </source>
</evidence>
<keyword evidence="11" id="KW-1185">Reference proteome</keyword>
<evidence type="ECO:0000256" key="4">
    <source>
        <dbReference type="ARBA" id="ARBA00022692"/>
    </source>
</evidence>
<dbReference type="GO" id="GO:0022857">
    <property type="term" value="F:transmembrane transporter activity"/>
    <property type="evidence" value="ECO:0007669"/>
    <property type="project" value="InterPro"/>
</dbReference>
<dbReference type="Gene3D" id="1.20.1250.20">
    <property type="entry name" value="MFS general substrate transporter like domains"/>
    <property type="match status" value="1"/>
</dbReference>
<evidence type="ECO:0000256" key="8">
    <source>
        <dbReference type="SAM" id="Phobius"/>
    </source>
</evidence>
<dbReference type="Proteomes" id="UP000319663">
    <property type="component" value="Unassembled WGS sequence"/>
</dbReference>
<feature type="domain" description="Major facilitator superfamily (MFS) profile" evidence="9">
    <location>
        <begin position="76"/>
        <end position="298"/>
    </location>
</feature>
<evidence type="ECO:0000256" key="5">
    <source>
        <dbReference type="ARBA" id="ARBA00022989"/>
    </source>
</evidence>
<dbReference type="AlphaFoldDB" id="A0A507QH60"/>
<evidence type="ECO:0000256" key="1">
    <source>
        <dbReference type="ARBA" id="ARBA00004651"/>
    </source>
</evidence>
<dbReference type="InterPro" id="IPR011701">
    <property type="entry name" value="MFS"/>
</dbReference>
<keyword evidence="3" id="KW-1003">Cell membrane</keyword>
<comment type="similarity">
    <text evidence="7">Belongs to the major facilitator superfamily. DHA1 family. Polyamines/proton antiporter (TC 2.A.1.2.16) subfamily.</text>
</comment>
<name>A0A507QH60_MONPU</name>
<dbReference type="SUPFAM" id="SSF103473">
    <property type="entry name" value="MFS general substrate transporter"/>
    <property type="match status" value="1"/>
</dbReference>
<dbReference type="InterPro" id="IPR020846">
    <property type="entry name" value="MFS_dom"/>
</dbReference>
<dbReference type="InterPro" id="IPR036259">
    <property type="entry name" value="MFS_trans_sf"/>
</dbReference>
<feature type="transmembrane region" description="Helical" evidence="8">
    <location>
        <begin position="167"/>
        <end position="189"/>
    </location>
</feature>
<feature type="transmembrane region" description="Helical" evidence="8">
    <location>
        <begin position="74"/>
        <end position="94"/>
    </location>
</feature>
<feature type="transmembrane region" description="Helical" evidence="8">
    <location>
        <begin position="140"/>
        <end position="161"/>
    </location>
</feature>
<keyword evidence="6 8" id="KW-0472">Membrane</keyword>
<evidence type="ECO:0000313" key="10">
    <source>
        <dbReference type="EMBL" id="TQB67859.1"/>
    </source>
</evidence>
<comment type="subcellular location">
    <subcellularLocation>
        <location evidence="1">Cell membrane</location>
        <topology evidence="1">Multi-pass membrane protein</topology>
    </subcellularLocation>
</comment>
<comment type="caution">
    <text evidence="10">The sequence shown here is derived from an EMBL/GenBank/DDBJ whole genome shotgun (WGS) entry which is preliminary data.</text>
</comment>
<evidence type="ECO:0000256" key="3">
    <source>
        <dbReference type="ARBA" id="ARBA00022475"/>
    </source>
</evidence>
<dbReference type="STRING" id="5098.A0A507QH60"/>